<dbReference type="Proteomes" id="UP000199229">
    <property type="component" value="Unassembled WGS sequence"/>
</dbReference>
<keyword evidence="3" id="KW-1185">Reference proteome</keyword>
<feature type="transmembrane region" description="Helical" evidence="1">
    <location>
        <begin position="70"/>
        <end position="89"/>
    </location>
</feature>
<dbReference type="OrthoDB" id="7864805at2"/>
<keyword evidence="1" id="KW-0812">Transmembrane</keyword>
<feature type="transmembrane region" description="Helical" evidence="1">
    <location>
        <begin position="128"/>
        <end position="146"/>
    </location>
</feature>
<sequence length="147" mass="14905">MWYLYGLALLAGIANAVQGGTNATLAKALGQPFAAGLVVALGTGSTLLLTGLALGRFQWPGLVQAAQVPAWAWFGGCLGALVIVSQFFAAQAIGAAPFLGLLVTAGVATSIVLDHFGWIGFAVHAASPWRIVGGLLMVVGVTLVALF</sequence>
<keyword evidence="1" id="KW-1133">Transmembrane helix</keyword>
<name>A0A1I2V3P5_9HYPH</name>
<dbReference type="RefSeq" id="WP_091972267.1">
    <property type="nucleotide sequence ID" value="NZ_FOPM01000013.1"/>
</dbReference>
<gene>
    <name evidence="2" type="ORF">SAMN05192565_1133</name>
</gene>
<feature type="transmembrane region" description="Helical" evidence="1">
    <location>
        <begin position="95"/>
        <end position="116"/>
    </location>
</feature>
<dbReference type="PANTHER" id="PTHR34821">
    <property type="entry name" value="INNER MEMBRANE PROTEIN YDCZ"/>
    <property type="match status" value="1"/>
</dbReference>
<keyword evidence="1" id="KW-0472">Membrane</keyword>
<dbReference type="GO" id="GO:0005886">
    <property type="term" value="C:plasma membrane"/>
    <property type="evidence" value="ECO:0007669"/>
    <property type="project" value="TreeGrafter"/>
</dbReference>
<feature type="transmembrane region" description="Helical" evidence="1">
    <location>
        <begin position="29"/>
        <end position="49"/>
    </location>
</feature>
<protein>
    <submittedName>
        <fullName evidence="2">Transporter family-2 protein</fullName>
    </submittedName>
</protein>
<evidence type="ECO:0000313" key="3">
    <source>
        <dbReference type="Proteomes" id="UP000199229"/>
    </source>
</evidence>
<proteinExistence type="predicted"/>
<dbReference type="Pfam" id="PF04657">
    <property type="entry name" value="DMT_YdcZ"/>
    <property type="match status" value="1"/>
</dbReference>
<dbReference type="PANTHER" id="PTHR34821:SF2">
    <property type="entry name" value="INNER MEMBRANE PROTEIN YDCZ"/>
    <property type="match status" value="1"/>
</dbReference>
<dbReference type="InterPro" id="IPR006750">
    <property type="entry name" value="YdcZ"/>
</dbReference>
<dbReference type="EMBL" id="FOPM01000013">
    <property type="protein sequence ID" value="SFG83623.1"/>
    <property type="molecule type" value="Genomic_DNA"/>
</dbReference>
<reference evidence="3" key="1">
    <citation type="submission" date="2016-10" db="EMBL/GenBank/DDBJ databases">
        <authorList>
            <person name="Varghese N."/>
            <person name="Submissions S."/>
        </authorList>
    </citation>
    <scope>NUCLEOTIDE SEQUENCE [LARGE SCALE GENOMIC DNA]</scope>
    <source>
        <strain evidence="3">Gh-105</strain>
    </source>
</reference>
<evidence type="ECO:0000256" key="1">
    <source>
        <dbReference type="SAM" id="Phobius"/>
    </source>
</evidence>
<dbReference type="AlphaFoldDB" id="A0A1I2V3P5"/>
<dbReference type="STRING" id="582675.SAMN05192565_1133"/>
<evidence type="ECO:0000313" key="2">
    <source>
        <dbReference type="EMBL" id="SFG83623.1"/>
    </source>
</evidence>
<accession>A0A1I2V3P5</accession>
<organism evidence="2 3">
    <name type="scientific">Methylobacterium gossipiicola</name>
    <dbReference type="NCBI Taxonomy" id="582675"/>
    <lineage>
        <taxon>Bacteria</taxon>
        <taxon>Pseudomonadati</taxon>
        <taxon>Pseudomonadota</taxon>
        <taxon>Alphaproteobacteria</taxon>
        <taxon>Hyphomicrobiales</taxon>
        <taxon>Methylobacteriaceae</taxon>
        <taxon>Methylobacterium</taxon>
    </lineage>
</organism>